<gene>
    <name evidence="1" type="ORF">AB6M95_17525</name>
</gene>
<dbReference type="EMBL" id="JBGLYH010000076">
    <property type="protein sequence ID" value="MEZ7198554.1"/>
    <property type="molecule type" value="Genomic_DNA"/>
</dbReference>
<organism evidence="1 2">
    <name type="scientific">Pseudodesulfovibrio karagichevae</name>
    <dbReference type="NCBI Taxonomy" id="3239305"/>
    <lineage>
        <taxon>Bacteria</taxon>
        <taxon>Pseudomonadati</taxon>
        <taxon>Thermodesulfobacteriota</taxon>
        <taxon>Desulfovibrionia</taxon>
        <taxon>Desulfovibrionales</taxon>
        <taxon>Desulfovibrionaceae</taxon>
    </lineage>
</organism>
<protein>
    <submittedName>
        <fullName evidence="1">Tetratricopeptide repeat protein</fullName>
    </submittedName>
</protein>
<sequence>MKASLRYAIIPALFLLLSGCVVSTMSERQGTRAYLEKDYATARMKYEEAAAEGNAQAMYHLAVMYAQGQGVAQDYAEAARLLERSADLGQDDARLMLGLFHLYGDGVPRDVNRGAALVRAAAEDGNDTAMYYLGNLYAAGLGVEKDLDKGLYWMGKARDAGFPVKDKLLTRDGLAALYP</sequence>
<dbReference type="PROSITE" id="PS51257">
    <property type="entry name" value="PROKAR_LIPOPROTEIN"/>
    <property type="match status" value="1"/>
</dbReference>
<evidence type="ECO:0000313" key="2">
    <source>
        <dbReference type="Proteomes" id="UP001568698"/>
    </source>
</evidence>
<dbReference type="SMART" id="SM00671">
    <property type="entry name" value="SEL1"/>
    <property type="match status" value="3"/>
</dbReference>
<dbReference type="RefSeq" id="WP_371388043.1">
    <property type="nucleotide sequence ID" value="NZ_JBGLYH010000076.1"/>
</dbReference>
<dbReference type="Gene3D" id="1.25.40.10">
    <property type="entry name" value="Tetratricopeptide repeat domain"/>
    <property type="match status" value="1"/>
</dbReference>
<dbReference type="PANTHER" id="PTHR11102">
    <property type="entry name" value="SEL-1-LIKE PROTEIN"/>
    <property type="match status" value="1"/>
</dbReference>
<dbReference type="InterPro" id="IPR006597">
    <property type="entry name" value="Sel1-like"/>
</dbReference>
<proteinExistence type="predicted"/>
<name>A0ABV4K955_9BACT</name>
<evidence type="ECO:0000313" key="1">
    <source>
        <dbReference type="EMBL" id="MEZ7198554.1"/>
    </source>
</evidence>
<dbReference type="Pfam" id="PF08238">
    <property type="entry name" value="Sel1"/>
    <property type="match status" value="4"/>
</dbReference>
<keyword evidence="2" id="KW-1185">Reference proteome</keyword>
<dbReference type="InterPro" id="IPR050767">
    <property type="entry name" value="Sel1_AlgK"/>
</dbReference>
<accession>A0ABV4K955</accession>
<dbReference type="InterPro" id="IPR011990">
    <property type="entry name" value="TPR-like_helical_dom_sf"/>
</dbReference>
<reference evidence="1 2" key="1">
    <citation type="submission" date="2024-08" db="EMBL/GenBank/DDBJ databases">
        <title>Sulfate-reducing bacteria isolated from formation water of the oil field in Kazakhstan and description of Pseudodesulfovibrio sp.</title>
        <authorList>
            <person name="Bidzhieva S.K."/>
            <person name="Tourova T.P."/>
            <person name="Grouzdev D.S."/>
            <person name="Beletsky A.V."/>
            <person name="Sokolova D.S."/>
            <person name="Samigullina S.R."/>
            <person name="Poltaraus A.B."/>
            <person name="Avtukh A.N."/>
            <person name="Tereshina V.M."/>
            <person name="Zhaparov N.S."/>
            <person name="Mardanov A.V."/>
            <person name="Nazina T.N."/>
        </authorList>
    </citation>
    <scope>NUCLEOTIDE SEQUENCE [LARGE SCALE GENOMIC DNA]</scope>
    <source>
        <strain evidence="1 2">9FUS</strain>
    </source>
</reference>
<comment type="caution">
    <text evidence="1">The sequence shown here is derived from an EMBL/GenBank/DDBJ whole genome shotgun (WGS) entry which is preliminary data.</text>
</comment>
<dbReference type="Proteomes" id="UP001568698">
    <property type="component" value="Unassembled WGS sequence"/>
</dbReference>
<dbReference type="PANTHER" id="PTHR11102:SF160">
    <property type="entry name" value="ERAD-ASSOCIATED E3 UBIQUITIN-PROTEIN LIGASE COMPONENT HRD3"/>
    <property type="match status" value="1"/>
</dbReference>
<dbReference type="SUPFAM" id="SSF81901">
    <property type="entry name" value="HCP-like"/>
    <property type="match status" value="1"/>
</dbReference>